<gene>
    <name evidence="2" type="ORF">IAB70_05555</name>
</gene>
<evidence type="ECO:0000313" key="2">
    <source>
        <dbReference type="EMBL" id="HIU52063.1"/>
    </source>
</evidence>
<comment type="caution">
    <text evidence="2">The sequence shown here is derived from an EMBL/GenBank/DDBJ whole genome shotgun (WGS) entry which is preliminary data.</text>
</comment>
<organism evidence="2 3">
    <name type="scientific">Candidatus Merdicola faecigallinarum</name>
    <dbReference type="NCBI Taxonomy" id="2840862"/>
    <lineage>
        <taxon>Bacteria</taxon>
        <taxon>Bacillati</taxon>
        <taxon>Bacillota</taxon>
        <taxon>Clostridia</taxon>
        <taxon>Candidatus Merdicola</taxon>
    </lineage>
</organism>
<protein>
    <submittedName>
        <fullName evidence="2">RNHCP domain-containing protein</fullName>
    </submittedName>
</protein>
<reference evidence="2" key="1">
    <citation type="submission" date="2020-10" db="EMBL/GenBank/DDBJ databases">
        <authorList>
            <person name="Gilroy R."/>
        </authorList>
    </citation>
    <scope>NUCLEOTIDE SEQUENCE</scope>
    <source>
        <strain evidence="2">CHK195-15760</strain>
    </source>
</reference>
<dbReference type="Pfam" id="PF12647">
    <property type="entry name" value="RNHCP"/>
    <property type="match status" value="1"/>
</dbReference>
<dbReference type="Proteomes" id="UP000824093">
    <property type="component" value="Unassembled WGS sequence"/>
</dbReference>
<evidence type="ECO:0000313" key="3">
    <source>
        <dbReference type="Proteomes" id="UP000824093"/>
    </source>
</evidence>
<reference evidence="2" key="2">
    <citation type="journal article" date="2021" name="PeerJ">
        <title>Extensive microbial diversity within the chicken gut microbiome revealed by metagenomics and culture.</title>
        <authorList>
            <person name="Gilroy R."/>
            <person name="Ravi A."/>
            <person name="Getino M."/>
            <person name="Pursley I."/>
            <person name="Horton D.L."/>
            <person name="Alikhan N.F."/>
            <person name="Baker D."/>
            <person name="Gharbi K."/>
            <person name="Hall N."/>
            <person name="Watson M."/>
            <person name="Adriaenssens E.M."/>
            <person name="Foster-Nyarko E."/>
            <person name="Jarju S."/>
            <person name="Secka A."/>
            <person name="Antonio M."/>
            <person name="Oren A."/>
            <person name="Chaudhuri R.R."/>
            <person name="La Ragione R."/>
            <person name="Hildebrand F."/>
            <person name="Pallen M.J."/>
        </authorList>
    </citation>
    <scope>NUCLEOTIDE SEQUENCE</scope>
    <source>
        <strain evidence="2">CHK195-15760</strain>
    </source>
</reference>
<dbReference type="AlphaFoldDB" id="A0A9D1M1D1"/>
<evidence type="ECO:0000259" key="1">
    <source>
        <dbReference type="Pfam" id="PF12647"/>
    </source>
</evidence>
<dbReference type="InterPro" id="IPR024439">
    <property type="entry name" value="RNHCP"/>
</dbReference>
<feature type="domain" description="RNHCP" evidence="1">
    <location>
        <begin position="12"/>
        <end position="96"/>
    </location>
</feature>
<name>A0A9D1M1D1_9FIRM</name>
<accession>A0A9D1M1D1</accession>
<sequence>MLKQSNFTKIDEEFICEHCGKKIPKLGYSCRNHCPHCLYSKHVDKNPGDRAEECHGMLKPIGIEMSAKKGYVIVFQCEKCGMIRKNKAAEDDNMDLIIKLSSNPV</sequence>
<proteinExistence type="predicted"/>
<dbReference type="EMBL" id="DVNH01000042">
    <property type="protein sequence ID" value="HIU52063.1"/>
    <property type="molecule type" value="Genomic_DNA"/>
</dbReference>